<accession>A0AAN8G4M9</accession>
<comment type="caution">
    <text evidence="1">The sequence shown here is derived from an EMBL/GenBank/DDBJ whole genome shotgun (WGS) entry which is preliminary data.</text>
</comment>
<dbReference type="EMBL" id="WIXE01011588">
    <property type="protein sequence ID" value="KAK5976658.1"/>
    <property type="molecule type" value="Genomic_DNA"/>
</dbReference>
<organism evidence="1 2">
    <name type="scientific">Trichostrongylus colubriformis</name>
    <name type="common">Black scour worm</name>
    <dbReference type="NCBI Taxonomy" id="6319"/>
    <lineage>
        <taxon>Eukaryota</taxon>
        <taxon>Metazoa</taxon>
        <taxon>Ecdysozoa</taxon>
        <taxon>Nematoda</taxon>
        <taxon>Chromadorea</taxon>
        <taxon>Rhabditida</taxon>
        <taxon>Rhabditina</taxon>
        <taxon>Rhabditomorpha</taxon>
        <taxon>Strongyloidea</taxon>
        <taxon>Trichostrongylidae</taxon>
        <taxon>Trichostrongylus</taxon>
    </lineage>
</organism>
<keyword evidence="2" id="KW-1185">Reference proteome</keyword>
<dbReference type="Proteomes" id="UP001331761">
    <property type="component" value="Unassembled WGS sequence"/>
</dbReference>
<gene>
    <name evidence="1" type="ORF">GCK32_008471</name>
</gene>
<evidence type="ECO:0000313" key="1">
    <source>
        <dbReference type="EMBL" id="KAK5976658.1"/>
    </source>
</evidence>
<protein>
    <submittedName>
        <fullName evidence="1">Uncharacterized protein</fullName>
    </submittedName>
</protein>
<reference evidence="1 2" key="1">
    <citation type="submission" date="2019-10" db="EMBL/GenBank/DDBJ databases">
        <title>Assembly and Annotation for the nematode Trichostrongylus colubriformis.</title>
        <authorList>
            <person name="Martin J."/>
        </authorList>
    </citation>
    <scope>NUCLEOTIDE SEQUENCE [LARGE SCALE GENOMIC DNA]</scope>
    <source>
        <strain evidence="1">G859</strain>
        <tissue evidence="1">Whole worm</tissue>
    </source>
</reference>
<name>A0AAN8G4M9_TRICO</name>
<sequence>MPVMAAVASGTERTVEGVANAILRVLLLGNATGDAVTPERAYLDPVNGMMTCDKYTEAQFKEHFGVACHTNKWREPDRSVMIAEMHLMKPSITCAMTQSLGEYNYAVGY</sequence>
<proteinExistence type="predicted"/>
<evidence type="ECO:0000313" key="2">
    <source>
        <dbReference type="Proteomes" id="UP001331761"/>
    </source>
</evidence>
<dbReference type="AlphaFoldDB" id="A0AAN8G4M9"/>